<evidence type="ECO:0000259" key="1">
    <source>
        <dbReference type="Pfam" id="PF04815"/>
    </source>
</evidence>
<evidence type="ECO:0000313" key="3">
    <source>
        <dbReference type="EMBL" id="AHW68390.1"/>
    </source>
</evidence>
<dbReference type="Gene3D" id="3.40.20.10">
    <property type="entry name" value="Severin"/>
    <property type="match status" value="1"/>
</dbReference>
<dbReference type="InterPro" id="IPR050550">
    <property type="entry name" value="SEC23_SEC24_subfamily"/>
</dbReference>
<dbReference type="AlphaFoldDB" id="X5EM09"/>
<proteinExistence type="evidence at transcript level"/>
<dbReference type="SUPFAM" id="SSF81811">
    <property type="entry name" value="Helical domain of Sec23/24"/>
    <property type="match status" value="1"/>
</dbReference>
<reference evidence="3" key="1">
    <citation type="journal article" date="2015" name="Parasitol. Res.">
        <title>Morphological and molecular characterization of Nosema pernyi, a microsporidian parasite in Antheraea pernyi.</title>
        <authorList>
            <person name="Wang Y."/>
            <person name="Liu W."/>
            <person name="Jiang Y."/>
            <person name="Huang L."/>
            <person name="Irfan M."/>
            <person name="Shi S."/>
            <person name="Yang R."/>
            <person name="Qin L."/>
        </authorList>
    </citation>
    <scope>NUCLEOTIDE SEQUENCE</scope>
</reference>
<name>X5EM09_9MICR</name>
<dbReference type="InterPro" id="IPR036465">
    <property type="entry name" value="vWFA_dom_sf"/>
</dbReference>
<dbReference type="SUPFAM" id="SSF81995">
    <property type="entry name" value="beta-sandwich domain of Sec23/24"/>
    <property type="match status" value="1"/>
</dbReference>
<dbReference type="Pfam" id="PF08033">
    <property type="entry name" value="Sec23_BS"/>
    <property type="match status" value="1"/>
</dbReference>
<dbReference type="Pfam" id="PF04815">
    <property type="entry name" value="Sec23_helical"/>
    <property type="match status" value="1"/>
</dbReference>
<feature type="domain" description="Sec23/Sec24 beta-sandwich" evidence="2">
    <location>
        <begin position="381"/>
        <end position="463"/>
    </location>
</feature>
<accession>X5EM09</accession>
<dbReference type="GO" id="GO:0006886">
    <property type="term" value="P:intracellular protein transport"/>
    <property type="evidence" value="ECO:0007669"/>
    <property type="project" value="InterPro"/>
</dbReference>
<dbReference type="GO" id="GO:0070971">
    <property type="term" value="C:endoplasmic reticulum exit site"/>
    <property type="evidence" value="ECO:0007669"/>
    <property type="project" value="TreeGrafter"/>
</dbReference>
<feature type="domain" description="Sec23/Sec24 helical" evidence="1">
    <location>
        <begin position="492"/>
        <end position="549"/>
    </location>
</feature>
<dbReference type="InterPro" id="IPR036175">
    <property type="entry name" value="Sec23/24_helical_dom_sf"/>
</dbReference>
<dbReference type="PANTHER" id="PTHR13803">
    <property type="entry name" value="SEC24-RELATED PROTEIN"/>
    <property type="match status" value="1"/>
</dbReference>
<dbReference type="EMBL" id="KJ210713">
    <property type="protein sequence ID" value="AHW68390.1"/>
    <property type="molecule type" value="mRNA"/>
</dbReference>
<dbReference type="Gene3D" id="2.30.30.380">
    <property type="entry name" value="Zn-finger domain of Sec23/24"/>
    <property type="match status" value="1"/>
</dbReference>
<dbReference type="Gene3D" id="3.40.50.410">
    <property type="entry name" value="von Willebrand factor, type A domain"/>
    <property type="match status" value="2"/>
</dbReference>
<protein>
    <submittedName>
        <fullName evidence="3">Uncharacterized protein</fullName>
    </submittedName>
</protein>
<dbReference type="InterPro" id="IPR012990">
    <property type="entry name" value="Beta-sandwich_Sec23_24"/>
</dbReference>
<dbReference type="SUPFAM" id="SSF82754">
    <property type="entry name" value="C-terminal, gelsolin-like domain of Sec23/24"/>
    <property type="match status" value="1"/>
</dbReference>
<dbReference type="InterPro" id="IPR029006">
    <property type="entry name" value="ADF-H/Gelsolin-like_dom_sf"/>
</dbReference>
<organism evidence="3">
    <name type="scientific">Nosema pernyi</name>
    <dbReference type="NCBI Taxonomy" id="1112939"/>
    <lineage>
        <taxon>Eukaryota</taxon>
        <taxon>Fungi</taxon>
        <taxon>Fungi incertae sedis</taxon>
        <taxon>Microsporidia</taxon>
        <taxon>Nosematidae</taxon>
        <taxon>Nosema</taxon>
    </lineage>
</organism>
<dbReference type="Gene3D" id="1.20.120.730">
    <property type="entry name" value="Sec23/Sec24 helical domain"/>
    <property type="match status" value="1"/>
</dbReference>
<evidence type="ECO:0000259" key="2">
    <source>
        <dbReference type="Pfam" id="PF08033"/>
    </source>
</evidence>
<dbReference type="GO" id="GO:0000149">
    <property type="term" value="F:SNARE binding"/>
    <property type="evidence" value="ECO:0007669"/>
    <property type="project" value="TreeGrafter"/>
</dbReference>
<sequence length="701" mass="79769">MNSKNPIASTQFPKAYESMKKPKLNIPDLNTELLKDQELFYSYDTAVYPPPLSTTTCFVNETVNPDPCILRSSMYTVPNTSTGFDSLNIPLGIVLTPFASRANLFELNEKPIKCNQCSSFVSNFTRVEGSVFYCSLCKERNKLKYPIDTNSDIFKHPVIEYESQIPDQNTQNSLFVGDSFFNLNFIKTPVFLFVIDITQPALLEHTIKATVEVLSDPTFRCLYKKACVVLLSNKITLLKIEGEFVVTLDVVNSEIVPFIPPDVFFDTSLSTPFVDYLETIESINCTKIDSINFFNVILALTKYAIGSKVALFSSFYFPSPNLIANFVENSSSLSIFTTTNNKNTHNDVATYTMGGIFVYSPDQLYKIKADLHNICATKSVFGVKVSVKTSNAIRKNAIYANTLLDNLNQVDLPQMDANSTICFTFFVDEHVSTKEALHFQFVFEYYSYDGSYKTLVINTHLKTSDKPSEVYSSISFDTLFACLAKFISSDKKEAATHSKHVEDLICKFLSYYRKTCCREVSATQFVLPETAKLLPLLYQALIKNKSYSSTLNEIEMRRVTNLTVEQTLRYFYPRLFTLTDFYIQQDLTKIKSLNLSFKSLDSSEIYVLENSQKIFLYFGKDVDESLRDALFDDKEENAILMKIVNEICSNYGYELPIVVVEESRGSSSEVEFMGFMVEDTLNGVPSYHDYICELHFKVQKY</sequence>
<dbReference type="SUPFAM" id="SSF82919">
    <property type="entry name" value="Zn-finger domain of Sec23/24"/>
    <property type="match status" value="1"/>
</dbReference>
<dbReference type="GO" id="GO:0090110">
    <property type="term" value="P:COPII-coated vesicle cargo loading"/>
    <property type="evidence" value="ECO:0007669"/>
    <property type="project" value="TreeGrafter"/>
</dbReference>
<dbReference type="InterPro" id="IPR036180">
    <property type="entry name" value="Gelsolin-like_dom_sf"/>
</dbReference>
<dbReference type="Gene3D" id="2.60.40.1670">
    <property type="entry name" value="beta-sandwich domain of Sec23/24"/>
    <property type="match status" value="2"/>
</dbReference>
<dbReference type="InterPro" id="IPR036174">
    <property type="entry name" value="Znf_Sec23_Sec24_sf"/>
</dbReference>
<dbReference type="InterPro" id="IPR006900">
    <property type="entry name" value="Sec23/24_helical_dom"/>
</dbReference>
<dbReference type="GO" id="GO:0008270">
    <property type="term" value="F:zinc ion binding"/>
    <property type="evidence" value="ECO:0007669"/>
    <property type="project" value="InterPro"/>
</dbReference>
<dbReference type="GO" id="GO:0030127">
    <property type="term" value="C:COPII vesicle coat"/>
    <property type="evidence" value="ECO:0007669"/>
    <property type="project" value="InterPro"/>
</dbReference>